<gene>
    <name evidence="1" type="ORF">OKA104_LOCUS49079</name>
</gene>
<protein>
    <submittedName>
        <fullName evidence="1">Uncharacterized protein</fullName>
    </submittedName>
</protein>
<dbReference type="AlphaFoldDB" id="A0A820LHD9"/>
<accession>A0A820LHD9</accession>
<evidence type="ECO:0000313" key="1">
    <source>
        <dbReference type="EMBL" id="CAF4356272.1"/>
    </source>
</evidence>
<comment type="caution">
    <text evidence="1">The sequence shown here is derived from an EMBL/GenBank/DDBJ whole genome shotgun (WGS) entry which is preliminary data.</text>
</comment>
<proteinExistence type="predicted"/>
<organism evidence="1 2">
    <name type="scientific">Adineta steineri</name>
    <dbReference type="NCBI Taxonomy" id="433720"/>
    <lineage>
        <taxon>Eukaryota</taxon>
        <taxon>Metazoa</taxon>
        <taxon>Spiralia</taxon>
        <taxon>Gnathifera</taxon>
        <taxon>Rotifera</taxon>
        <taxon>Eurotatoria</taxon>
        <taxon>Bdelloidea</taxon>
        <taxon>Adinetida</taxon>
        <taxon>Adinetidae</taxon>
        <taxon>Adineta</taxon>
    </lineage>
</organism>
<sequence>AYGIEYMGRLNNLEKWLYSQGRPKNNQQQQYKIYNDSDLF</sequence>
<name>A0A820LHD9_9BILA</name>
<evidence type="ECO:0000313" key="2">
    <source>
        <dbReference type="Proteomes" id="UP000663881"/>
    </source>
</evidence>
<feature type="non-terminal residue" evidence="1">
    <location>
        <position position="1"/>
    </location>
</feature>
<dbReference type="Proteomes" id="UP000663881">
    <property type="component" value="Unassembled WGS sequence"/>
</dbReference>
<dbReference type="EMBL" id="CAJOAY010022331">
    <property type="protein sequence ID" value="CAF4356272.1"/>
    <property type="molecule type" value="Genomic_DNA"/>
</dbReference>
<reference evidence="1" key="1">
    <citation type="submission" date="2021-02" db="EMBL/GenBank/DDBJ databases">
        <authorList>
            <person name="Nowell W R."/>
        </authorList>
    </citation>
    <scope>NUCLEOTIDE SEQUENCE</scope>
</reference>